<dbReference type="InterPro" id="IPR029071">
    <property type="entry name" value="Ubiquitin-like_domsf"/>
</dbReference>
<feature type="domain" description="Ubiquitin-like" evidence="1">
    <location>
        <begin position="1"/>
        <end position="76"/>
    </location>
</feature>
<proteinExistence type="predicted"/>
<dbReference type="GO" id="GO:0005654">
    <property type="term" value="C:nucleoplasm"/>
    <property type="evidence" value="ECO:0007669"/>
    <property type="project" value="TreeGrafter"/>
</dbReference>
<reference evidence="2" key="1">
    <citation type="submission" date="2020-07" db="EMBL/GenBank/DDBJ databases">
        <title>Genome sequence and genetic diversity analysis of an under-domesticated orphan crop, white fonio (Digitaria exilis).</title>
        <authorList>
            <person name="Bennetzen J.L."/>
            <person name="Chen S."/>
            <person name="Ma X."/>
            <person name="Wang X."/>
            <person name="Yssel A.E.J."/>
            <person name="Chaluvadi S.R."/>
            <person name="Johnson M."/>
            <person name="Gangashetty P."/>
            <person name="Hamidou F."/>
            <person name="Sanogo M.D."/>
            <person name="Zwaenepoel A."/>
            <person name="Wallace J."/>
            <person name="Van De Peer Y."/>
            <person name="Van Deynze A."/>
        </authorList>
    </citation>
    <scope>NUCLEOTIDE SEQUENCE</scope>
    <source>
        <tissue evidence="2">Leaves</tissue>
    </source>
</reference>
<dbReference type="SUPFAM" id="SSF54236">
    <property type="entry name" value="Ubiquitin-like"/>
    <property type="match status" value="3"/>
</dbReference>
<gene>
    <name evidence="2" type="ORF">HU200_058406</name>
</gene>
<dbReference type="PANTHER" id="PTHR10621:SF38">
    <property type="entry name" value="UBIQUITIN DOMAIN-CONTAINING PROTEIN 7SL RNA1-RELATED"/>
    <property type="match status" value="1"/>
</dbReference>
<name>A0A835AFX5_9POAL</name>
<keyword evidence="3" id="KW-1185">Reference proteome</keyword>
<dbReference type="PROSITE" id="PS50053">
    <property type="entry name" value="UBIQUITIN_2"/>
    <property type="match status" value="2"/>
</dbReference>
<dbReference type="GO" id="GO:0005829">
    <property type="term" value="C:cytosol"/>
    <property type="evidence" value="ECO:0007669"/>
    <property type="project" value="TreeGrafter"/>
</dbReference>
<dbReference type="EMBL" id="JACEFO010002455">
    <property type="protein sequence ID" value="KAF8659646.1"/>
    <property type="molecule type" value="Genomic_DNA"/>
</dbReference>
<evidence type="ECO:0000313" key="3">
    <source>
        <dbReference type="Proteomes" id="UP000636709"/>
    </source>
</evidence>
<dbReference type="OrthoDB" id="419317at2759"/>
<dbReference type="CDD" id="cd17039">
    <property type="entry name" value="Ubl_ubiquitin_like"/>
    <property type="match status" value="2"/>
</dbReference>
<evidence type="ECO:0000313" key="2">
    <source>
        <dbReference type="EMBL" id="KAF8659646.1"/>
    </source>
</evidence>
<dbReference type="GO" id="GO:0043130">
    <property type="term" value="F:ubiquitin binding"/>
    <property type="evidence" value="ECO:0007669"/>
    <property type="project" value="TreeGrafter"/>
</dbReference>
<dbReference type="GO" id="GO:0031593">
    <property type="term" value="F:polyubiquitin modification-dependent protein binding"/>
    <property type="evidence" value="ECO:0007669"/>
    <property type="project" value="TreeGrafter"/>
</dbReference>
<protein>
    <recommendedName>
        <fullName evidence="1">Ubiquitin-like domain-containing protein</fullName>
    </recommendedName>
</protein>
<dbReference type="InterPro" id="IPR000626">
    <property type="entry name" value="Ubiquitin-like_dom"/>
</dbReference>
<dbReference type="GO" id="GO:0043161">
    <property type="term" value="P:proteasome-mediated ubiquitin-dependent protein catabolic process"/>
    <property type="evidence" value="ECO:0007669"/>
    <property type="project" value="TreeGrafter"/>
</dbReference>
<sequence>MDVTFETPQGRRFTIQIWYFSSVRRIKECILHHEGIPMEAQQLFFMGKELQDDYDTEYYSILHGSHILLLIHNASPAIVKAHNSGVHVVLSVSSLGRRINLNLQPSNNVSELKELLQEHTDGAILADQVTLFFNKVKMEDGKSLSMYNSSVDMMEVDVVVSQPPHMNIKEAKEPQCMKMKVKVKRGAQMVILEMRNLDLIGELRTKLSKVAPHFLQPVDGGGSFVYKQNVMDEDHTLHWYKFKSGDTIEISKGDISM</sequence>
<dbReference type="SMART" id="SM00213">
    <property type="entry name" value="UBQ"/>
    <property type="match status" value="2"/>
</dbReference>
<dbReference type="Pfam" id="PF00240">
    <property type="entry name" value="ubiquitin"/>
    <property type="match status" value="2"/>
</dbReference>
<organism evidence="2 3">
    <name type="scientific">Digitaria exilis</name>
    <dbReference type="NCBI Taxonomy" id="1010633"/>
    <lineage>
        <taxon>Eukaryota</taxon>
        <taxon>Viridiplantae</taxon>
        <taxon>Streptophyta</taxon>
        <taxon>Embryophyta</taxon>
        <taxon>Tracheophyta</taxon>
        <taxon>Spermatophyta</taxon>
        <taxon>Magnoliopsida</taxon>
        <taxon>Liliopsida</taxon>
        <taxon>Poales</taxon>
        <taxon>Poaceae</taxon>
        <taxon>PACMAD clade</taxon>
        <taxon>Panicoideae</taxon>
        <taxon>Panicodae</taxon>
        <taxon>Paniceae</taxon>
        <taxon>Anthephorinae</taxon>
        <taxon>Digitaria</taxon>
    </lineage>
</organism>
<feature type="domain" description="Ubiquitin-like" evidence="1">
    <location>
        <begin position="86"/>
        <end position="148"/>
    </location>
</feature>
<dbReference type="Gene3D" id="3.10.20.90">
    <property type="entry name" value="Phosphatidylinositol 3-kinase Catalytic Subunit, Chain A, domain 1"/>
    <property type="match status" value="3"/>
</dbReference>
<dbReference type="Proteomes" id="UP000636709">
    <property type="component" value="Unassembled WGS sequence"/>
</dbReference>
<dbReference type="AlphaFoldDB" id="A0A835AFX5"/>
<dbReference type="PANTHER" id="PTHR10621">
    <property type="entry name" value="UV EXCISION REPAIR PROTEIN RAD23"/>
    <property type="match status" value="1"/>
</dbReference>
<evidence type="ECO:0000259" key="1">
    <source>
        <dbReference type="PROSITE" id="PS50053"/>
    </source>
</evidence>
<accession>A0A835AFX5</accession>
<dbReference type="GO" id="GO:0070628">
    <property type="term" value="F:proteasome binding"/>
    <property type="evidence" value="ECO:0007669"/>
    <property type="project" value="TreeGrafter"/>
</dbReference>
<comment type="caution">
    <text evidence="2">The sequence shown here is derived from an EMBL/GenBank/DDBJ whole genome shotgun (WGS) entry which is preliminary data.</text>
</comment>